<dbReference type="InterPro" id="IPR005625">
    <property type="entry name" value="PepSY-ass_TM"/>
</dbReference>
<gene>
    <name evidence="2" type="ORF">HT578_02775</name>
</gene>
<dbReference type="Pfam" id="PF03929">
    <property type="entry name" value="PepSY_TM"/>
    <property type="match status" value="1"/>
</dbReference>
<accession>A0ABX8E0W1</accession>
<keyword evidence="1" id="KW-1133">Transmembrane helix</keyword>
<dbReference type="PANTHER" id="PTHR34219:SF3">
    <property type="entry name" value="BLL7967 PROTEIN"/>
    <property type="match status" value="1"/>
</dbReference>
<sequence length="241" mass="26560">MALPRSRKQKLHILGSRLHKWLAVCVGIQVLLWMGSGAIMSWLKIEHVRSEHVIARTPGALPADAPVPSWLANDGTLVAVTTRAVNGQSVIEVRRRDGSAALHDPVSGRRLSPLSARTASEIAQGAWKGAPTDVQGVLPVRAPVGTEYGGPFPAWQVTFADPDRTRLYIDASSGAVLAARSDTWRVFDLVWGLHIMDWTLRERINSWWLFVFALGGTAIALSGFVLLANRFPRLPRPRKRR</sequence>
<dbReference type="EMBL" id="CP054856">
    <property type="protein sequence ID" value="QVM82770.1"/>
    <property type="molecule type" value="Genomic_DNA"/>
</dbReference>
<keyword evidence="1" id="KW-0812">Transmembrane</keyword>
<feature type="transmembrane region" description="Helical" evidence="1">
    <location>
        <begin position="21"/>
        <end position="43"/>
    </location>
</feature>
<organism evidence="2 3">
    <name type="scientific">Novosphingobium decolorationis</name>
    <dbReference type="NCBI Taxonomy" id="2698673"/>
    <lineage>
        <taxon>Bacteria</taxon>
        <taxon>Pseudomonadati</taxon>
        <taxon>Pseudomonadota</taxon>
        <taxon>Alphaproteobacteria</taxon>
        <taxon>Sphingomonadales</taxon>
        <taxon>Sphingomonadaceae</taxon>
        <taxon>Novosphingobium</taxon>
    </lineage>
</organism>
<evidence type="ECO:0000256" key="1">
    <source>
        <dbReference type="SAM" id="Phobius"/>
    </source>
</evidence>
<feature type="transmembrane region" description="Helical" evidence="1">
    <location>
        <begin position="207"/>
        <end position="231"/>
    </location>
</feature>
<evidence type="ECO:0000313" key="3">
    <source>
        <dbReference type="Proteomes" id="UP000677126"/>
    </source>
</evidence>
<keyword evidence="3" id="KW-1185">Reference proteome</keyword>
<name>A0ABX8E0W1_9SPHN</name>
<evidence type="ECO:0000313" key="2">
    <source>
        <dbReference type="EMBL" id="QVM82770.1"/>
    </source>
</evidence>
<reference evidence="2 3" key="1">
    <citation type="journal article" date="2021" name="Int. J. Syst. Evol. Microbiol.">
        <title>Novosphingobium decolorationis sp. nov., an aniline blue-decolourizing bacterium isolated from East Pacific sediment.</title>
        <authorList>
            <person name="Chen X."/>
            <person name="Dong B."/>
            <person name="Chen T."/>
            <person name="Ren N."/>
            <person name="Wang J."/>
            <person name="Xu Y."/>
            <person name="Yang J."/>
            <person name="Zhu S."/>
            <person name="Chen J."/>
        </authorList>
    </citation>
    <scope>NUCLEOTIDE SEQUENCE [LARGE SCALE GENOMIC DNA]</scope>
    <source>
        <strain evidence="2 3">502str22</strain>
    </source>
</reference>
<protein>
    <submittedName>
        <fullName evidence="2">PepSY domain-containing protein</fullName>
    </submittedName>
</protein>
<dbReference type="PANTHER" id="PTHR34219">
    <property type="entry name" value="IRON-REGULATED INNER MEMBRANE PROTEIN-RELATED"/>
    <property type="match status" value="1"/>
</dbReference>
<dbReference type="RefSeq" id="WP_213502102.1">
    <property type="nucleotide sequence ID" value="NZ_CP054856.1"/>
</dbReference>
<keyword evidence="1" id="KW-0472">Membrane</keyword>
<proteinExistence type="predicted"/>
<dbReference type="Proteomes" id="UP000677126">
    <property type="component" value="Chromosome"/>
</dbReference>